<keyword evidence="3" id="KW-1185">Reference proteome</keyword>
<reference evidence="2 3" key="2">
    <citation type="submission" date="2017-02" db="EMBL/GenBank/DDBJ databases">
        <title>A genome survey and senescence transcriptome analysis in Lentinula edodes.</title>
        <authorList>
            <person name="Sakamoto Y."/>
            <person name="Nakade K."/>
            <person name="Sato S."/>
            <person name="Yoshida Y."/>
            <person name="Miyazaki K."/>
            <person name="Natsume S."/>
            <person name="Konno N."/>
        </authorList>
    </citation>
    <scope>NUCLEOTIDE SEQUENCE [LARGE SCALE GENOMIC DNA]</scope>
    <source>
        <strain evidence="2 3">NBRC 111202</strain>
    </source>
</reference>
<evidence type="ECO:0000313" key="3">
    <source>
        <dbReference type="Proteomes" id="UP000188533"/>
    </source>
</evidence>
<evidence type="ECO:0000313" key="2">
    <source>
        <dbReference type="EMBL" id="GAW04905.1"/>
    </source>
</evidence>
<dbReference type="AlphaFoldDB" id="A0A1Q3ECG9"/>
<dbReference type="EMBL" id="BDGU01000215">
    <property type="protein sequence ID" value="GAW04905.1"/>
    <property type="molecule type" value="Genomic_DNA"/>
</dbReference>
<name>A0A1Q3ECG9_LENED</name>
<comment type="caution">
    <text evidence="2">The sequence shown here is derived from an EMBL/GenBank/DDBJ whole genome shotgun (WGS) entry which is preliminary data.</text>
</comment>
<organism evidence="2 3">
    <name type="scientific">Lentinula edodes</name>
    <name type="common">Shiitake mushroom</name>
    <name type="synonym">Lentinus edodes</name>
    <dbReference type="NCBI Taxonomy" id="5353"/>
    <lineage>
        <taxon>Eukaryota</taxon>
        <taxon>Fungi</taxon>
        <taxon>Dikarya</taxon>
        <taxon>Basidiomycota</taxon>
        <taxon>Agaricomycotina</taxon>
        <taxon>Agaricomycetes</taxon>
        <taxon>Agaricomycetidae</taxon>
        <taxon>Agaricales</taxon>
        <taxon>Marasmiineae</taxon>
        <taxon>Omphalotaceae</taxon>
        <taxon>Lentinula</taxon>
    </lineage>
</organism>
<feature type="compositionally biased region" description="Polar residues" evidence="1">
    <location>
        <begin position="96"/>
        <end position="105"/>
    </location>
</feature>
<accession>A0A1Q3ECG9</accession>
<reference evidence="2 3" key="1">
    <citation type="submission" date="2016-08" db="EMBL/GenBank/DDBJ databases">
        <authorList>
            <consortium name="Lentinula edodes genome sequencing consortium"/>
            <person name="Sakamoto Y."/>
            <person name="Nakade K."/>
            <person name="Sato S."/>
            <person name="Yoshida Y."/>
            <person name="Miyazaki K."/>
            <person name="Natsume S."/>
            <person name="Konno N."/>
        </authorList>
    </citation>
    <scope>NUCLEOTIDE SEQUENCE [LARGE SCALE GENOMIC DNA]</scope>
    <source>
        <strain evidence="2 3">NBRC 111202</strain>
    </source>
</reference>
<evidence type="ECO:0000256" key="1">
    <source>
        <dbReference type="SAM" id="MobiDB-lite"/>
    </source>
</evidence>
<feature type="region of interest" description="Disordered" evidence="1">
    <location>
        <begin position="24"/>
        <end position="109"/>
    </location>
</feature>
<dbReference type="Proteomes" id="UP000188533">
    <property type="component" value="Unassembled WGS sequence"/>
</dbReference>
<proteinExistence type="predicted"/>
<sequence length="158" mass="17712">MSLRSPSSLPELAYLDISPEYLDETHFRNPPKVEVGPDGVPRYRGEADDIEPVFEPYSTVAQPAAKRQRKRPNLNTHNDTAPPESPTSEDRDRQRGCSSSQTPTPSGISWSISSSCNYYMGIIPYSARASISASTDRSHPFEIRLYQYDDACWKLAGR</sequence>
<gene>
    <name evidence="2" type="ORF">LENED_006724</name>
</gene>
<protein>
    <submittedName>
        <fullName evidence="2">Camp-independent regulatory protein</fullName>
    </submittedName>
</protein>